<evidence type="ECO:0000256" key="7">
    <source>
        <dbReference type="PROSITE-ProRule" id="PRU00473"/>
    </source>
</evidence>
<keyword evidence="10" id="KW-0966">Cell projection</keyword>
<feature type="domain" description="OmpA-like" evidence="9">
    <location>
        <begin position="130"/>
        <end position="250"/>
    </location>
</feature>
<dbReference type="OrthoDB" id="9815217at2"/>
<keyword evidence="3" id="KW-1003">Cell membrane</keyword>
<dbReference type="RefSeq" id="WP_087462438.1">
    <property type="nucleotide sequence ID" value="NZ_CP021425.1"/>
</dbReference>
<dbReference type="Pfam" id="PF00691">
    <property type="entry name" value="OmpA"/>
    <property type="match status" value="1"/>
</dbReference>
<keyword evidence="10" id="KW-0282">Flagellum</keyword>
<dbReference type="InterPro" id="IPR050330">
    <property type="entry name" value="Bact_OuterMem_StrucFunc"/>
</dbReference>
<sequence length="258" mass="28780">MRRRNEEEHDSKERWLVSYADFITLLFAFFVVMYSISSVNEGKYKVLSQTLEGVFNASQRSITPIEVGDKVSYSSSQAEDNNINPIHIAPRGADSNVNTEVNTFQEITDKISSSLEVLISNGLVTVNENDQWIEISLDSGILFQSGDAEPVDDAFPVIEKIARTLSGAENAILVEGFTDNVPIKTRKYPTNWELSSARAATVVRMLQMEGVDPKRLAAIGYSEHQPIATNSSADGRRKNRRVVLLISRQNNVRASVRK</sequence>
<accession>A0A1Y0ICP6</accession>
<keyword evidence="11" id="KW-1185">Reference proteome</keyword>
<dbReference type="KEGG" id="ome:OLMES_3526"/>
<evidence type="ECO:0000256" key="1">
    <source>
        <dbReference type="ARBA" id="ARBA00004162"/>
    </source>
</evidence>
<evidence type="ECO:0000256" key="2">
    <source>
        <dbReference type="ARBA" id="ARBA00008914"/>
    </source>
</evidence>
<evidence type="ECO:0000256" key="5">
    <source>
        <dbReference type="ARBA" id="ARBA00022989"/>
    </source>
</evidence>
<feature type="transmembrane region" description="Helical" evidence="8">
    <location>
        <begin position="16"/>
        <end position="36"/>
    </location>
</feature>
<protein>
    <submittedName>
        <fullName evidence="10">Flagellar motor protein MotD</fullName>
    </submittedName>
</protein>
<evidence type="ECO:0000313" key="10">
    <source>
        <dbReference type="EMBL" id="ARU57556.1"/>
    </source>
</evidence>
<dbReference type="SUPFAM" id="SSF103088">
    <property type="entry name" value="OmpA-like"/>
    <property type="match status" value="1"/>
</dbReference>
<dbReference type="GO" id="GO:0005886">
    <property type="term" value="C:plasma membrane"/>
    <property type="evidence" value="ECO:0007669"/>
    <property type="project" value="UniProtKB-SubCell"/>
</dbReference>
<dbReference type="InterPro" id="IPR025713">
    <property type="entry name" value="MotB-like_N_dom"/>
</dbReference>
<dbReference type="InterPro" id="IPR006665">
    <property type="entry name" value="OmpA-like"/>
</dbReference>
<comment type="subcellular location">
    <subcellularLocation>
        <location evidence="1">Cell membrane</location>
        <topology evidence="1">Single-pass membrane protein</topology>
    </subcellularLocation>
</comment>
<name>A0A1Y0ICP6_9GAMM</name>
<dbReference type="CDD" id="cd07185">
    <property type="entry name" value="OmpA_C-like"/>
    <property type="match status" value="1"/>
</dbReference>
<dbReference type="PANTHER" id="PTHR30329">
    <property type="entry name" value="STATOR ELEMENT OF FLAGELLAR MOTOR COMPLEX"/>
    <property type="match status" value="1"/>
</dbReference>
<dbReference type="InterPro" id="IPR036737">
    <property type="entry name" value="OmpA-like_sf"/>
</dbReference>
<proteinExistence type="inferred from homology"/>
<evidence type="ECO:0000259" key="9">
    <source>
        <dbReference type="PROSITE" id="PS51123"/>
    </source>
</evidence>
<keyword evidence="5 8" id="KW-1133">Transmembrane helix</keyword>
<organism evidence="10 11">
    <name type="scientific">Oleiphilus messinensis</name>
    <dbReference type="NCBI Taxonomy" id="141451"/>
    <lineage>
        <taxon>Bacteria</taxon>
        <taxon>Pseudomonadati</taxon>
        <taxon>Pseudomonadota</taxon>
        <taxon>Gammaproteobacteria</taxon>
        <taxon>Oceanospirillales</taxon>
        <taxon>Oleiphilaceae</taxon>
        <taxon>Oleiphilus</taxon>
    </lineage>
</organism>
<reference evidence="10 11" key="1">
    <citation type="submission" date="2017-05" db="EMBL/GenBank/DDBJ databases">
        <title>Genomic insights into alkan degradation activity of Oleiphilus messinensis.</title>
        <authorList>
            <person name="Kozyavkin S.A."/>
            <person name="Slesarev A.I."/>
            <person name="Golyshin P.N."/>
            <person name="Korzhenkov A."/>
            <person name="Golyshina O.N."/>
            <person name="Toshchakov S.V."/>
        </authorList>
    </citation>
    <scope>NUCLEOTIDE SEQUENCE [LARGE SCALE GENOMIC DNA]</scope>
    <source>
        <strain evidence="10 11">ME102</strain>
    </source>
</reference>
<dbReference type="AlphaFoldDB" id="A0A1Y0ICP6"/>
<dbReference type="Gene3D" id="3.30.1330.60">
    <property type="entry name" value="OmpA-like domain"/>
    <property type="match status" value="1"/>
</dbReference>
<evidence type="ECO:0000256" key="8">
    <source>
        <dbReference type="SAM" id="Phobius"/>
    </source>
</evidence>
<dbReference type="NCBIfam" id="NF006541">
    <property type="entry name" value="PRK09038.1"/>
    <property type="match status" value="1"/>
</dbReference>
<evidence type="ECO:0000313" key="11">
    <source>
        <dbReference type="Proteomes" id="UP000196027"/>
    </source>
</evidence>
<dbReference type="PROSITE" id="PS51123">
    <property type="entry name" value="OMPA_2"/>
    <property type="match status" value="1"/>
</dbReference>
<dbReference type="Proteomes" id="UP000196027">
    <property type="component" value="Chromosome"/>
</dbReference>
<evidence type="ECO:0000256" key="4">
    <source>
        <dbReference type="ARBA" id="ARBA00022692"/>
    </source>
</evidence>
<evidence type="ECO:0000256" key="6">
    <source>
        <dbReference type="ARBA" id="ARBA00023136"/>
    </source>
</evidence>
<dbReference type="PANTHER" id="PTHR30329:SF20">
    <property type="entry name" value="EXPORTED PROTEIN"/>
    <property type="match status" value="1"/>
</dbReference>
<comment type="similarity">
    <text evidence="2">Belongs to the MotB family.</text>
</comment>
<dbReference type="Pfam" id="PF13677">
    <property type="entry name" value="MotB_plug"/>
    <property type="match status" value="1"/>
</dbReference>
<dbReference type="EMBL" id="CP021425">
    <property type="protein sequence ID" value="ARU57556.1"/>
    <property type="molecule type" value="Genomic_DNA"/>
</dbReference>
<keyword evidence="4 8" id="KW-0812">Transmembrane</keyword>
<evidence type="ECO:0000256" key="3">
    <source>
        <dbReference type="ARBA" id="ARBA00022475"/>
    </source>
</evidence>
<keyword evidence="10" id="KW-0969">Cilium</keyword>
<keyword evidence="6 7" id="KW-0472">Membrane</keyword>
<gene>
    <name evidence="10" type="ORF">OLMES_3526</name>
</gene>